<accession>A0AA38VGC3</accession>
<evidence type="ECO:0000313" key="4">
    <source>
        <dbReference type="Proteomes" id="UP001174694"/>
    </source>
</evidence>
<dbReference type="InterPro" id="IPR054289">
    <property type="entry name" value="DUF7025"/>
</dbReference>
<dbReference type="SMART" id="SM00382">
    <property type="entry name" value="AAA"/>
    <property type="match status" value="1"/>
</dbReference>
<comment type="caution">
    <text evidence="3">The sequence shown here is derived from an EMBL/GenBank/DDBJ whole genome shotgun (WGS) entry which is preliminary data.</text>
</comment>
<dbReference type="AlphaFoldDB" id="A0AA38VGC3"/>
<dbReference type="GO" id="GO:0016887">
    <property type="term" value="F:ATP hydrolysis activity"/>
    <property type="evidence" value="ECO:0007669"/>
    <property type="project" value="InterPro"/>
</dbReference>
<protein>
    <submittedName>
        <fullName evidence="3">AAA family ATPase</fullName>
    </submittedName>
</protein>
<organism evidence="3 4">
    <name type="scientific">Pleurostoma richardsiae</name>
    <dbReference type="NCBI Taxonomy" id="41990"/>
    <lineage>
        <taxon>Eukaryota</taxon>
        <taxon>Fungi</taxon>
        <taxon>Dikarya</taxon>
        <taxon>Ascomycota</taxon>
        <taxon>Pezizomycotina</taxon>
        <taxon>Sordariomycetes</taxon>
        <taxon>Sordariomycetidae</taxon>
        <taxon>Calosphaeriales</taxon>
        <taxon>Pleurostomataceae</taxon>
        <taxon>Pleurostoma</taxon>
    </lineage>
</organism>
<sequence>MARTKQTARRAPDDNMDPPDEEEQLEMNGHLTEEDKRKREELEKSPMKAELKNLEKRWTKKGRGYICEPKEDDDVPEEKFNWHEKFALCVTRQYDSSNKHVQKTTLQVNSDALKDVLREVINSYPGQSFWTGQVTIDFPARCLYHYYPELKAAYETAKEEEPDSERAIHLPILLDFIDEEFADTIKESDNLRENGLVTYEHLWTIFRPGKLIYSSRLSQPRIYKLTNYRYTCGQEPGLQIDVDYVDYDGDDFGTRSTTLTIPAFSGSTKIAGLRAFPLSFHPNEEGIKAALIERGRKWESHAGQNFREYKGVALDTCGFRYNIDGRVMVDTQTFHRIEADYAFYVSAFPKLKDVKRKQALDSDEMDLVPLDDAPAQQLAPLSDEQRMLASPMVRGFSFTEKKFLEFFVDRLSPIDWNERCFEQLVLPDSQKELVQALVAEHTQRTCDPTNAGFDDIVKGKGRGLILVLHGPPGVGKTLTAECVAEFSHRPLYIVSSGDLGTTSALLDERLGRALDLASTWKAVLLIDEADVFLERRSLHDMERNGLVSIFLRTLEYYSGILFMTTNRVRTFDDAFKSRIHVPLKYDDLPHSSRVRIWQNFLGAVEGGADVDEKGLQELAKGNLNGRQIKNVVRTAKSLAAHKKRRLDQKQLMQVMEIQMAFEEELDGSASDIDMVEH</sequence>
<dbReference type="Pfam" id="PF22942">
    <property type="entry name" value="DUF7025"/>
    <property type="match status" value="1"/>
</dbReference>
<dbReference type="InterPro" id="IPR027417">
    <property type="entry name" value="P-loop_NTPase"/>
</dbReference>
<evidence type="ECO:0000313" key="3">
    <source>
        <dbReference type="EMBL" id="KAJ9139411.1"/>
    </source>
</evidence>
<dbReference type="EMBL" id="JANBVO010000026">
    <property type="protein sequence ID" value="KAJ9139411.1"/>
    <property type="molecule type" value="Genomic_DNA"/>
</dbReference>
<feature type="compositionally biased region" description="Basic and acidic residues" evidence="1">
    <location>
        <begin position="31"/>
        <end position="50"/>
    </location>
</feature>
<dbReference type="SUPFAM" id="SSF52540">
    <property type="entry name" value="P-loop containing nucleoside triphosphate hydrolases"/>
    <property type="match status" value="1"/>
</dbReference>
<feature type="region of interest" description="Disordered" evidence="1">
    <location>
        <begin position="1"/>
        <end position="50"/>
    </location>
</feature>
<feature type="compositionally biased region" description="Acidic residues" evidence="1">
    <location>
        <begin position="14"/>
        <end position="25"/>
    </location>
</feature>
<reference evidence="3" key="1">
    <citation type="submission" date="2022-07" db="EMBL/GenBank/DDBJ databases">
        <title>Fungi with potential for degradation of polypropylene.</title>
        <authorList>
            <person name="Gostincar C."/>
        </authorList>
    </citation>
    <scope>NUCLEOTIDE SEQUENCE</scope>
    <source>
        <strain evidence="3">EXF-13308</strain>
    </source>
</reference>
<evidence type="ECO:0000256" key="1">
    <source>
        <dbReference type="SAM" id="MobiDB-lite"/>
    </source>
</evidence>
<dbReference type="GO" id="GO:0005524">
    <property type="term" value="F:ATP binding"/>
    <property type="evidence" value="ECO:0007669"/>
    <property type="project" value="InterPro"/>
</dbReference>
<proteinExistence type="predicted"/>
<dbReference type="InterPro" id="IPR003959">
    <property type="entry name" value="ATPase_AAA_core"/>
</dbReference>
<name>A0AA38VGC3_9PEZI</name>
<dbReference type="PANTHER" id="PTHR46411:SF2">
    <property type="entry name" value="AAA+ ATPASE DOMAIN-CONTAINING PROTEIN"/>
    <property type="match status" value="1"/>
</dbReference>
<dbReference type="PANTHER" id="PTHR46411">
    <property type="entry name" value="FAMILY ATPASE, PUTATIVE-RELATED"/>
    <property type="match status" value="1"/>
</dbReference>
<dbReference type="Proteomes" id="UP001174694">
    <property type="component" value="Unassembled WGS sequence"/>
</dbReference>
<dbReference type="CDD" id="cd19481">
    <property type="entry name" value="RecA-like_protease"/>
    <property type="match status" value="1"/>
</dbReference>
<dbReference type="Gene3D" id="3.40.50.300">
    <property type="entry name" value="P-loop containing nucleotide triphosphate hydrolases"/>
    <property type="match status" value="1"/>
</dbReference>
<feature type="domain" description="AAA+ ATPase" evidence="2">
    <location>
        <begin position="462"/>
        <end position="587"/>
    </location>
</feature>
<evidence type="ECO:0000259" key="2">
    <source>
        <dbReference type="SMART" id="SM00382"/>
    </source>
</evidence>
<keyword evidence="4" id="KW-1185">Reference proteome</keyword>
<dbReference type="Pfam" id="PF00004">
    <property type="entry name" value="AAA"/>
    <property type="match status" value="1"/>
</dbReference>
<gene>
    <name evidence="3" type="ORF">NKR23_g7927</name>
</gene>
<dbReference type="InterPro" id="IPR003593">
    <property type="entry name" value="AAA+_ATPase"/>
</dbReference>